<organism evidence="3 4">
    <name type="scientific">Roseibium porphyridii</name>
    <dbReference type="NCBI Taxonomy" id="2866279"/>
    <lineage>
        <taxon>Bacteria</taxon>
        <taxon>Pseudomonadati</taxon>
        <taxon>Pseudomonadota</taxon>
        <taxon>Alphaproteobacteria</taxon>
        <taxon>Hyphomicrobiales</taxon>
        <taxon>Stappiaceae</taxon>
        <taxon>Roseibium</taxon>
    </lineage>
</organism>
<proteinExistence type="predicted"/>
<dbReference type="SMART" id="SM00257">
    <property type="entry name" value="LysM"/>
    <property type="match status" value="1"/>
</dbReference>
<dbReference type="InterPro" id="IPR013783">
    <property type="entry name" value="Ig-like_fold"/>
</dbReference>
<feature type="compositionally biased region" description="Polar residues" evidence="1">
    <location>
        <begin position="298"/>
        <end position="344"/>
    </location>
</feature>
<feature type="domain" description="LysM" evidence="2">
    <location>
        <begin position="486"/>
        <end position="535"/>
    </location>
</feature>
<dbReference type="Gene3D" id="2.60.40.10">
    <property type="entry name" value="Immunoglobulins"/>
    <property type="match status" value="2"/>
</dbReference>
<gene>
    <name evidence="3" type="ORF">K1718_18130</name>
</gene>
<reference evidence="3 4" key="1">
    <citation type="submission" date="2023-03" db="EMBL/GenBank/DDBJ databases">
        <title>Roseibium porphyridii sp. nov. and Roseibium rhodosorbium sp. nov. isolated from marine algae, Porphyridium cruentum and Rhodosorus marinus, respectively.</title>
        <authorList>
            <person name="Lee M.W."/>
            <person name="Choi B.J."/>
            <person name="Lee J.K."/>
            <person name="Choi D.G."/>
            <person name="Baek J.H."/>
            <person name="Bayburt H."/>
            <person name="Kim J.M."/>
            <person name="Han D.M."/>
            <person name="Kim K.H."/>
            <person name="Jeon C.O."/>
        </authorList>
    </citation>
    <scope>NUCLEOTIDE SEQUENCE [LARGE SCALE GENOMIC DNA]</scope>
    <source>
        <strain evidence="3 4">KMA01</strain>
    </source>
</reference>
<dbReference type="InterPro" id="IPR036779">
    <property type="entry name" value="LysM_dom_sf"/>
</dbReference>
<evidence type="ECO:0000313" key="3">
    <source>
        <dbReference type="EMBL" id="WFE88075.1"/>
    </source>
</evidence>
<feature type="region of interest" description="Disordered" evidence="1">
    <location>
        <begin position="200"/>
        <end position="373"/>
    </location>
</feature>
<feature type="compositionally biased region" description="Polar residues" evidence="1">
    <location>
        <begin position="45"/>
        <end position="63"/>
    </location>
</feature>
<accession>A0ABY8EYH5</accession>
<dbReference type="PROSITE" id="PS51782">
    <property type="entry name" value="LYSM"/>
    <property type="match status" value="1"/>
</dbReference>
<evidence type="ECO:0000259" key="2">
    <source>
        <dbReference type="PROSITE" id="PS51782"/>
    </source>
</evidence>
<dbReference type="InterPro" id="IPR018392">
    <property type="entry name" value="LysM"/>
</dbReference>
<name>A0ABY8EYH5_9HYPH</name>
<evidence type="ECO:0000313" key="4">
    <source>
        <dbReference type="Proteomes" id="UP001209803"/>
    </source>
</evidence>
<feature type="region of interest" description="Disordered" evidence="1">
    <location>
        <begin position="43"/>
        <end position="91"/>
    </location>
</feature>
<dbReference type="EMBL" id="CP120863">
    <property type="protein sequence ID" value="WFE88075.1"/>
    <property type="molecule type" value="Genomic_DNA"/>
</dbReference>
<dbReference type="RefSeq" id="WP_265681306.1">
    <property type="nucleotide sequence ID" value="NZ_CP120863.1"/>
</dbReference>
<sequence length="553" mass="56724">MNKLTLIWTLIVGVPVGVAAVVTGYTYNTTGRLPFQQPAEVVSAPATQKSDEQSVSSLQQPSASDGPVETKAAEESVEVEGGTPPKGPSFDVVGVEPTGETVVAGRSDAGAIVALLANGKVVGTSIANEAGEWTIILDEPLKPGDYDVGLEVHDEKGQPVEQSTERLAVSIPEGGKEQPLVVLNTPDGPSDVLQKPATETVVAAAPQSSENTQVAGDGASADTAQTPPAETAKAAAETTGEEVAANSSEVAKPAAEVAAASPAAQETPSQTAEEQTAAASEDTTPAQEAGEAQVVAQSSNAPNGETSAVVENSNDATPDVTTGETQTATAQRDSQGTTEPQSADASKAEKAPAETGVAASTGPEPSSEAAPTVTVEAVESEKDKVFVAGTGEPGSSVRVYVGDEYQGETQVNSSGKWLVQGSKNIAEGDVEVRADLIAGDGSSVDARAAVTFEKEEDKQIVLTKVVATGSGDTGDGQGAEVKKSLPVVIIRKGDNLWRISRRLYGDGVRYTTIYKANTDQIRNPDLIYPGQVFLTPEGDLNWSDGSDDDGRNG</sequence>
<protein>
    <submittedName>
        <fullName evidence="3">LysM peptidoglycan-binding domain-containing protein</fullName>
    </submittedName>
</protein>
<keyword evidence="4" id="KW-1185">Reference proteome</keyword>
<dbReference type="Gene3D" id="3.10.350.10">
    <property type="entry name" value="LysM domain"/>
    <property type="match status" value="1"/>
</dbReference>
<dbReference type="CDD" id="cd00118">
    <property type="entry name" value="LysM"/>
    <property type="match status" value="1"/>
</dbReference>
<evidence type="ECO:0000256" key="1">
    <source>
        <dbReference type="SAM" id="MobiDB-lite"/>
    </source>
</evidence>
<feature type="compositionally biased region" description="Low complexity" evidence="1">
    <location>
        <begin position="223"/>
        <end position="297"/>
    </location>
</feature>
<dbReference type="Proteomes" id="UP001209803">
    <property type="component" value="Chromosome"/>
</dbReference>
<dbReference type="Pfam" id="PF01476">
    <property type="entry name" value="LysM"/>
    <property type="match status" value="1"/>
</dbReference>